<dbReference type="EMBL" id="JAZAVJ010000535">
    <property type="protein sequence ID" value="KAK7394008.1"/>
    <property type="molecule type" value="Genomic_DNA"/>
</dbReference>
<dbReference type="InterPro" id="IPR008928">
    <property type="entry name" value="6-hairpin_glycosidase_sf"/>
</dbReference>
<dbReference type="PANTHER" id="PTHR34987">
    <property type="entry name" value="C, PUTATIVE (AFU_ORTHOLOGUE AFUA_3G02880)-RELATED"/>
    <property type="match status" value="1"/>
</dbReference>
<evidence type="ECO:0000313" key="4">
    <source>
        <dbReference type="Proteomes" id="UP001498476"/>
    </source>
</evidence>
<feature type="domain" description="Alpha-L-rhamnosidase six-hairpin glycosidase" evidence="1">
    <location>
        <begin position="285"/>
        <end position="617"/>
    </location>
</feature>
<dbReference type="InterPro" id="IPR035396">
    <property type="entry name" value="Bac_rhamnosid6H"/>
</dbReference>
<feature type="non-terminal residue" evidence="3">
    <location>
        <position position="1"/>
    </location>
</feature>
<evidence type="ECO:0008006" key="5">
    <source>
        <dbReference type="Google" id="ProtNLM"/>
    </source>
</evidence>
<evidence type="ECO:0000259" key="1">
    <source>
        <dbReference type="Pfam" id="PF17389"/>
    </source>
</evidence>
<dbReference type="Proteomes" id="UP001498476">
    <property type="component" value="Unassembled WGS sequence"/>
</dbReference>
<dbReference type="SUPFAM" id="SSF48208">
    <property type="entry name" value="Six-hairpin glycosidases"/>
    <property type="match status" value="1"/>
</dbReference>
<name>A0ABR1GGM7_9HYPO</name>
<dbReference type="InterPro" id="IPR012341">
    <property type="entry name" value="6hp_glycosidase-like_sf"/>
</dbReference>
<comment type="caution">
    <text evidence="3">The sequence shown here is derived from an EMBL/GenBank/DDBJ whole genome shotgun (WGS) entry which is preliminary data.</text>
</comment>
<accession>A0ABR1GGM7</accession>
<gene>
    <name evidence="3" type="ORF">QQX98_013205</name>
</gene>
<evidence type="ECO:0000313" key="3">
    <source>
        <dbReference type="EMBL" id="KAK7394008.1"/>
    </source>
</evidence>
<protein>
    <recommendedName>
        <fullName evidence="5">Alpha-L-rhamnosidase six-hairpin glycosidase domain-containing protein</fullName>
    </recommendedName>
</protein>
<dbReference type="Gene3D" id="1.50.10.10">
    <property type="match status" value="1"/>
</dbReference>
<evidence type="ECO:0000259" key="2">
    <source>
        <dbReference type="Pfam" id="PF17390"/>
    </source>
</evidence>
<reference evidence="3 4" key="1">
    <citation type="journal article" date="2025" name="Microbiol. Resour. Announc.">
        <title>Draft genome sequences for Neonectria magnoliae and Neonectria punicea, canker pathogens of Liriodendron tulipifera and Acer saccharum in West Virginia.</title>
        <authorList>
            <person name="Petronek H.M."/>
            <person name="Kasson M.T."/>
            <person name="Metheny A.M."/>
            <person name="Stauder C.M."/>
            <person name="Lovett B."/>
            <person name="Lynch S.C."/>
            <person name="Garnas J.R."/>
            <person name="Kasson L.R."/>
            <person name="Stajich J.E."/>
        </authorList>
    </citation>
    <scope>NUCLEOTIDE SEQUENCE [LARGE SCALE GENOMIC DNA]</scope>
    <source>
        <strain evidence="3 4">NRRL 64653</strain>
    </source>
</reference>
<proteinExistence type="predicted"/>
<dbReference type="Pfam" id="PF17390">
    <property type="entry name" value="Bac_rhamnosid_C"/>
    <property type="match status" value="1"/>
</dbReference>
<dbReference type="InterPro" id="IPR035398">
    <property type="entry name" value="Bac_rhamnosid_C"/>
</dbReference>
<organism evidence="3 4">
    <name type="scientific">Neonectria punicea</name>
    <dbReference type="NCBI Taxonomy" id="979145"/>
    <lineage>
        <taxon>Eukaryota</taxon>
        <taxon>Fungi</taxon>
        <taxon>Dikarya</taxon>
        <taxon>Ascomycota</taxon>
        <taxon>Pezizomycotina</taxon>
        <taxon>Sordariomycetes</taxon>
        <taxon>Hypocreomycetidae</taxon>
        <taxon>Hypocreales</taxon>
        <taxon>Nectriaceae</taxon>
        <taxon>Neonectria</taxon>
    </lineage>
</organism>
<dbReference type="PANTHER" id="PTHR34987:SF2">
    <property type="entry name" value="B, PUTATIVE (AFU_ORTHOLOGUE AFUA_7G05040)-RELATED"/>
    <property type="match status" value="1"/>
</dbReference>
<feature type="domain" description="Alpha-L-rhamnosidase C-terminal" evidence="2">
    <location>
        <begin position="622"/>
        <end position="704"/>
    </location>
</feature>
<sequence length="714" mass="80743">TAYAPSFPRLPSRGLRISVPGNQSLASQLESSTLWQTAIDTSVELRVDQPEDHFLHIYEKRSGGASPLTWVPAKLLEFKNSTGNSPPWHLSPRMLPQFRIQKTHIAAIHNVKSMLSAGKWTSHLVGHVDATENRQGLLLPAGSRHSADLELPQHVTAFIRFFFKRPNTAGGILKVIYSESYEDEPVSTPWHRKKDNRCDYSKSLIGPQDIYEFRGKNSELLNYYSDETSSEVFMPFHFRTFRFMKLEIDAGSSDLLLDRLEIDMVNYPLDLSATFDVSTGDAEADHLWDQLWSTSIRTLENCMHDCYEDCPFYEQLQYAMDTRSSSLFTYNVSGDDRLARQAMIQIRNSFQSRVGLTASRAPTHRVQLIPHFSLYWISMVHDHFIYHGDQKFVSTFLPVIDAVLAYFEARVGEQGLVCSDNEHGIWQFVDWTHQWKPHGIPPALQRTGISTFTNQLYAYALHNAASLVGALGRPAIADEYIRRADCITQSLKTHCFDGELFTDTLVSQSDSSDYSQHCQVWAVLSGCVAGVEAQSLLRESLRRASTGEIVRESISMSFYTMRALSLAGGDVYDTSFHQFWDPWRAQLSQNVTTWVEDHVSQRSDCHAWGSIPVYEFMVEVAGVRPTEPGWTAMEFRPRIGLFPKVRATVPLNMVNGKPRGLVHVAWSRRGTGEIDVVLGLDIVGPEEVSVSVVLPQHQELIKGKSGQWKFVIGN</sequence>
<dbReference type="Pfam" id="PF17389">
    <property type="entry name" value="Bac_rhamnosid6H"/>
    <property type="match status" value="1"/>
</dbReference>
<dbReference type="Gene3D" id="2.60.420.10">
    <property type="entry name" value="Maltose phosphorylase, domain 3"/>
    <property type="match status" value="1"/>
</dbReference>
<keyword evidence="4" id="KW-1185">Reference proteome</keyword>